<dbReference type="Pfam" id="PF00534">
    <property type="entry name" value="Glycos_transf_1"/>
    <property type="match status" value="1"/>
</dbReference>
<organism evidence="3 4">
    <name type="scientific">Schaedlerella arabinosiphila</name>
    <dbReference type="NCBI Taxonomy" id="2044587"/>
    <lineage>
        <taxon>Bacteria</taxon>
        <taxon>Bacillati</taxon>
        <taxon>Bacillota</taxon>
        <taxon>Clostridia</taxon>
        <taxon>Lachnospirales</taxon>
        <taxon>Lachnospiraceae</taxon>
        <taxon>Schaedlerella</taxon>
    </lineage>
</organism>
<dbReference type="CDD" id="cd03811">
    <property type="entry name" value="GT4_GT28_WabH-like"/>
    <property type="match status" value="1"/>
</dbReference>
<dbReference type="Proteomes" id="UP000274920">
    <property type="component" value="Unassembled WGS sequence"/>
</dbReference>
<dbReference type="SUPFAM" id="SSF53756">
    <property type="entry name" value="UDP-Glycosyltransferase/glycogen phosphorylase"/>
    <property type="match status" value="1"/>
</dbReference>
<reference evidence="3" key="1">
    <citation type="submission" date="2018-10" db="EMBL/GenBank/DDBJ databases">
        <title>Schaedlerella arabinophila gen. nov. sp. nov., isolated from the mouse intestinal tract and comparative analysis with the genome of the closely related altered Schaedler flora strain ASF502.</title>
        <authorList>
            <person name="Miyake S."/>
            <person name="Soh M."/>
            <person name="Seedorf H."/>
        </authorList>
    </citation>
    <scope>NUCLEOTIDE SEQUENCE [LARGE SCALE GENOMIC DNA]</scope>
    <source>
        <strain evidence="3">DSM 106076</strain>
    </source>
</reference>
<dbReference type="AlphaFoldDB" id="A0A3R8R1P3"/>
<gene>
    <name evidence="3" type="ORF">EBB54_01880</name>
</gene>
<comment type="caution">
    <text evidence="3">The sequence shown here is derived from an EMBL/GenBank/DDBJ whole genome shotgun (WGS) entry which is preliminary data.</text>
</comment>
<keyword evidence="4" id="KW-1185">Reference proteome</keyword>
<dbReference type="PANTHER" id="PTHR12526">
    <property type="entry name" value="GLYCOSYLTRANSFERASE"/>
    <property type="match status" value="1"/>
</dbReference>
<feature type="domain" description="Glycosyltransferase subfamily 4-like N-terminal" evidence="2">
    <location>
        <begin position="15"/>
        <end position="177"/>
    </location>
</feature>
<accession>A0A3R8R1P3</accession>
<evidence type="ECO:0000313" key="4">
    <source>
        <dbReference type="Proteomes" id="UP000274920"/>
    </source>
</evidence>
<dbReference type="InterPro" id="IPR001296">
    <property type="entry name" value="Glyco_trans_1"/>
</dbReference>
<protein>
    <submittedName>
        <fullName evidence="3">Glycosyltransferase</fullName>
    </submittedName>
</protein>
<dbReference type="PANTHER" id="PTHR12526:SF630">
    <property type="entry name" value="GLYCOSYLTRANSFERASE"/>
    <property type="match status" value="1"/>
</dbReference>
<dbReference type="GO" id="GO:0016757">
    <property type="term" value="F:glycosyltransferase activity"/>
    <property type="evidence" value="ECO:0007669"/>
    <property type="project" value="InterPro"/>
</dbReference>
<dbReference type="Pfam" id="PF13439">
    <property type="entry name" value="Glyco_transf_4"/>
    <property type="match status" value="1"/>
</dbReference>
<dbReference type="RefSeq" id="WP_125126111.1">
    <property type="nucleotide sequence ID" value="NZ_RHJS01000002.1"/>
</dbReference>
<evidence type="ECO:0000259" key="1">
    <source>
        <dbReference type="Pfam" id="PF00534"/>
    </source>
</evidence>
<evidence type="ECO:0000313" key="3">
    <source>
        <dbReference type="EMBL" id="RRK30266.1"/>
    </source>
</evidence>
<evidence type="ECO:0000259" key="2">
    <source>
        <dbReference type="Pfam" id="PF13439"/>
    </source>
</evidence>
<name>A0A3R8R1P3_9FIRM</name>
<sequence>MAGKVLFVIERFYGGGAERALSNIVTHFPREWQIDILVDDESMVKYPYRGNLLSLSYPEKDSTIHFIMSMIKRTICLRKIKRDNKYDACISFLEGANISNILSGNKYCKIIVSIRNQVMPEHSGTYHKVRDFLLTKLMFAHADIVSAVSEEIAMRLIYQLKIPQNKVCAIVNGYDCEWIKRNMTQLPENHIAYNEFVGKKYKIVVTVGRLVLQKGQWHLIRAFSEVLKREPQAVLFIIGEGFLKEYLEELAQSYGIWKQVVFVGCTDNPFWFLGIADIFILPSLWEGYPNALAEAICCGLPCIASDVHSGPREILAPGLNATDKRVSEIMEAEYGMLIPVCSGKKYSVHDPLEPEECKMAEGIITLLCDDAKKQYYKDKSMKRGKELDINRAVKEWIDII</sequence>
<feature type="domain" description="Glycosyl transferase family 1" evidence="1">
    <location>
        <begin position="199"/>
        <end position="320"/>
    </location>
</feature>
<dbReference type="InterPro" id="IPR028098">
    <property type="entry name" value="Glyco_trans_4-like_N"/>
</dbReference>
<dbReference type="EMBL" id="RHJS01000002">
    <property type="protein sequence ID" value="RRK30266.1"/>
    <property type="molecule type" value="Genomic_DNA"/>
</dbReference>
<proteinExistence type="predicted"/>
<dbReference type="Gene3D" id="3.40.50.2000">
    <property type="entry name" value="Glycogen Phosphorylase B"/>
    <property type="match status" value="2"/>
</dbReference>
<keyword evidence="3" id="KW-0808">Transferase</keyword>